<dbReference type="RefSeq" id="WP_034839244.1">
    <property type="nucleotide sequence ID" value="NZ_JANX01000192.1"/>
</dbReference>
<dbReference type="AlphaFoldDB" id="A0A0A0D3W8"/>
<name>A0A0A0D3W8_9PROT</name>
<evidence type="ECO:0000313" key="1">
    <source>
        <dbReference type="EMBL" id="KGM33371.1"/>
    </source>
</evidence>
<proteinExistence type="predicted"/>
<dbReference type="EMBL" id="JANX01000192">
    <property type="protein sequence ID" value="KGM33371.1"/>
    <property type="molecule type" value="Genomic_DNA"/>
</dbReference>
<evidence type="ECO:0000313" key="2">
    <source>
        <dbReference type="Proteomes" id="UP000029995"/>
    </source>
</evidence>
<comment type="caution">
    <text evidence="1">The sequence shown here is derived from an EMBL/GenBank/DDBJ whole genome shotgun (WGS) entry which is preliminary data.</text>
</comment>
<dbReference type="Proteomes" id="UP000029995">
    <property type="component" value="Unassembled WGS sequence"/>
</dbReference>
<evidence type="ECO:0008006" key="3">
    <source>
        <dbReference type="Google" id="ProtNLM"/>
    </source>
</evidence>
<dbReference type="OrthoDB" id="7350007at2"/>
<gene>
    <name evidence="1" type="ORF">P409_16220</name>
</gene>
<protein>
    <recommendedName>
        <fullName evidence="3">Gluconate 2-dehydrogenase subunit 3 family protein</fullName>
    </recommendedName>
</protein>
<accession>A0A0A0D3W8</accession>
<organism evidence="1 2">
    <name type="scientific">Inquilinus limosus MP06</name>
    <dbReference type="NCBI Taxonomy" id="1398085"/>
    <lineage>
        <taxon>Bacteria</taxon>
        <taxon>Pseudomonadati</taxon>
        <taxon>Pseudomonadota</taxon>
        <taxon>Alphaproteobacteria</taxon>
        <taxon>Rhodospirillales</taxon>
        <taxon>Rhodospirillaceae</taxon>
        <taxon>Inquilinus</taxon>
    </lineage>
</organism>
<reference evidence="1 2" key="1">
    <citation type="submission" date="2014-01" db="EMBL/GenBank/DDBJ databases">
        <title>Genome sequence determination for a cystic fibrosis isolate, Inquilinus limosus.</title>
        <authorList>
            <person name="Pino M."/>
            <person name="Di Conza J."/>
            <person name="Gutkind G."/>
        </authorList>
    </citation>
    <scope>NUCLEOTIDE SEQUENCE [LARGE SCALE GENOMIC DNA]</scope>
    <source>
        <strain evidence="1 2">MP06</strain>
    </source>
</reference>
<sequence>MTTTTPTSAVAARLLADLVDLLLPGEGDWPSGATIGVQSTLAIRLVEERGEPDLTRLAQAILRAGGPFAGQPEERRVAIAEALEAAEPELFGWVRDAAYYAYYESPYVVAVINAQGHPYRLRPHVKGYPLPRFDPARDAPKHGRGLWLATGDVRPVDISALELDSDRTQAWGLKR</sequence>